<evidence type="ECO:0000256" key="1">
    <source>
        <dbReference type="SAM" id="MobiDB-lite"/>
    </source>
</evidence>
<feature type="non-terminal residue" evidence="3">
    <location>
        <position position="1"/>
    </location>
</feature>
<accession>A0AAV5U906</accession>
<feature type="region of interest" description="Disordered" evidence="1">
    <location>
        <begin position="1"/>
        <end position="22"/>
    </location>
</feature>
<feature type="transmembrane region" description="Helical" evidence="2">
    <location>
        <begin position="94"/>
        <end position="116"/>
    </location>
</feature>
<evidence type="ECO:0000256" key="2">
    <source>
        <dbReference type="SAM" id="Phobius"/>
    </source>
</evidence>
<dbReference type="EMBL" id="BTSX01000005">
    <property type="protein sequence ID" value="GMT02670.1"/>
    <property type="molecule type" value="Genomic_DNA"/>
</dbReference>
<evidence type="ECO:0000313" key="3">
    <source>
        <dbReference type="EMBL" id="GMT02670.1"/>
    </source>
</evidence>
<sequence length="231" mass="25371">RVMNDSFTPSQAQETYGGSGLNSQGKLTLNGEQIQHLLSKISSDEQKDIQDSIRDCTREVTMTRGIPFTAITLGSLYFARTRLPAKYHFGPKGWPFYAIMGIGSFTAANVFGMSACRERVQPKIAQLWQKYGSSEASATNYAALRNRNRGGAEAAGLVPENTPMPMEQRTSADDTYAPRVRNSGAQHLNKHRQDAYSDTFISGTPSSAPRERQEQSGNQTKTNAYGDVGFS</sequence>
<keyword evidence="2" id="KW-1133">Transmembrane helix</keyword>
<dbReference type="AlphaFoldDB" id="A0AAV5U906"/>
<dbReference type="Proteomes" id="UP001432027">
    <property type="component" value="Unassembled WGS sequence"/>
</dbReference>
<evidence type="ECO:0008006" key="5">
    <source>
        <dbReference type="Google" id="ProtNLM"/>
    </source>
</evidence>
<proteinExistence type="predicted"/>
<reference evidence="3" key="1">
    <citation type="submission" date="2023-10" db="EMBL/GenBank/DDBJ databases">
        <title>Genome assembly of Pristionchus species.</title>
        <authorList>
            <person name="Yoshida K."/>
            <person name="Sommer R.J."/>
        </authorList>
    </citation>
    <scope>NUCLEOTIDE SEQUENCE</scope>
    <source>
        <strain evidence="3">RS0144</strain>
    </source>
</reference>
<keyword evidence="4" id="KW-1185">Reference proteome</keyword>
<evidence type="ECO:0000313" key="4">
    <source>
        <dbReference type="Proteomes" id="UP001432027"/>
    </source>
</evidence>
<gene>
    <name evidence="3" type="ORF">PENTCL1PPCAC_24844</name>
</gene>
<feature type="region of interest" description="Disordered" evidence="1">
    <location>
        <begin position="153"/>
        <end position="231"/>
    </location>
</feature>
<keyword evidence="2" id="KW-0812">Transmembrane</keyword>
<comment type="caution">
    <text evidence="3">The sequence shown here is derived from an EMBL/GenBank/DDBJ whole genome shotgun (WGS) entry which is preliminary data.</text>
</comment>
<organism evidence="3 4">
    <name type="scientific">Pristionchus entomophagus</name>
    <dbReference type="NCBI Taxonomy" id="358040"/>
    <lineage>
        <taxon>Eukaryota</taxon>
        <taxon>Metazoa</taxon>
        <taxon>Ecdysozoa</taxon>
        <taxon>Nematoda</taxon>
        <taxon>Chromadorea</taxon>
        <taxon>Rhabditida</taxon>
        <taxon>Rhabditina</taxon>
        <taxon>Diplogasteromorpha</taxon>
        <taxon>Diplogasteroidea</taxon>
        <taxon>Neodiplogasteridae</taxon>
        <taxon>Pristionchus</taxon>
    </lineage>
</organism>
<name>A0AAV5U906_9BILA</name>
<keyword evidence="2" id="KW-0472">Membrane</keyword>
<protein>
    <recommendedName>
        <fullName evidence="5">OCIA domain-containing protein</fullName>
    </recommendedName>
</protein>